<keyword evidence="2" id="KW-1185">Reference proteome</keyword>
<dbReference type="KEGG" id="smam:Mal15_18680"/>
<gene>
    <name evidence="1" type="ORF">Mal15_18680</name>
</gene>
<organism evidence="1 2">
    <name type="scientific">Stieleria maiorica</name>
    <dbReference type="NCBI Taxonomy" id="2795974"/>
    <lineage>
        <taxon>Bacteria</taxon>
        <taxon>Pseudomonadati</taxon>
        <taxon>Planctomycetota</taxon>
        <taxon>Planctomycetia</taxon>
        <taxon>Pirellulales</taxon>
        <taxon>Pirellulaceae</taxon>
        <taxon>Stieleria</taxon>
    </lineage>
</organism>
<dbReference type="Gene3D" id="2.60.120.10">
    <property type="entry name" value="Jelly Rolls"/>
    <property type="match status" value="1"/>
</dbReference>
<name>A0A5B9MAU5_9BACT</name>
<dbReference type="EMBL" id="CP036264">
    <property type="protein sequence ID" value="QEF97823.1"/>
    <property type="molecule type" value="Genomic_DNA"/>
</dbReference>
<dbReference type="InterPro" id="IPR011051">
    <property type="entry name" value="RmlC_Cupin_sf"/>
</dbReference>
<protein>
    <recommendedName>
        <fullName evidence="3">Cupin domain protein</fullName>
    </recommendedName>
</protein>
<evidence type="ECO:0008006" key="3">
    <source>
        <dbReference type="Google" id="ProtNLM"/>
    </source>
</evidence>
<evidence type="ECO:0000313" key="1">
    <source>
        <dbReference type="EMBL" id="QEF97823.1"/>
    </source>
</evidence>
<dbReference type="Proteomes" id="UP000321353">
    <property type="component" value="Chromosome"/>
</dbReference>
<dbReference type="AlphaFoldDB" id="A0A5B9MAU5"/>
<dbReference type="SUPFAM" id="SSF51182">
    <property type="entry name" value="RmlC-like cupins"/>
    <property type="match status" value="1"/>
</dbReference>
<dbReference type="InterPro" id="IPR014710">
    <property type="entry name" value="RmlC-like_jellyroll"/>
</dbReference>
<sequence length="121" mass="13101">MSIPHAAAGVAANLQSPDELLPEAETFVLVKNESFEAIRMAVRKDCEVCHNHHVPGPITIQCLKGCVALTAYGETHSLKSNQWTFLPGGVPHTINGVEDSLVLLTIIFREGKGARHDNVGY</sequence>
<reference evidence="1 2" key="1">
    <citation type="submission" date="2019-02" db="EMBL/GenBank/DDBJ databases">
        <title>Planctomycetal bacteria perform biofilm scaping via a novel small molecule.</title>
        <authorList>
            <person name="Jeske O."/>
            <person name="Boedeker C."/>
            <person name="Wiegand S."/>
            <person name="Breitling P."/>
            <person name="Kallscheuer N."/>
            <person name="Jogler M."/>
            <person name="Rohde M."/>
            <person name="Petersen J."/>
            <person name="Medema M.H."/>
            <person name="Surup F."/>
            <person name="Jogler C."/>
        </authorList>
    </citation>
    <scope>NUCLEOTIDE SEQUENCE [LARGE SCALE GENOMIC DNA]</scope>
    <source>
        <strain evidence="1 2">Mal15</strain>
    </source>
</reference>
<dbReference type="RefSeq" id="WP_147867443.1">
    <property type="nucleotide sequence ID" value="NZ_CP036264.1"/>
</dbReference>
<proteinExistence type="predicted"/>
<accession>A0A5B9MAU5</accession>
<evidence type="ECO:0000313" key="2">
    <source>
        <dbReference type="Proteomes" id="UP000321353"/>
    </source>
</evidence>